<protein>
    <submittedName>
        <fullName evidence="4">Murein DD-endopeptidase MepM</fullName>
        <ecNumber evidence="4">3.4.24.-</ecNumber>
    </submittedName>
</protein>
<feature type="transmembrane region" description="Helical" evidence="2">
    <location>
        <begin position="199"/>
        <end position="223"/>
    </location>
</feature>
<dbReference type="InterPro" id="IPR016047">
    <property type="entry name" value="M23ase_b-sheet_dom"/>
</dbReference>
<evidence type="ECO:0000259" key="3">
    <source>
        <dbReference type="Pfam" id="PF01551"/>
    </source>
</evidence>
<feature type="compositionally biased region" description="Low complexity" evidence="1">
    <location>
        <begin position="70"/>
        <end position="84"/>
    </location>
</feature>
<dbReference type="EMBL" id="CP023994">
    <property type="protein sequence ID" value="AWR22155.1"/>
    <property type="molecule type" value="Genomic_DNA"/>
</dbReference>
<evidence type="ECO:0000313" key="5">
    <source>
        <dbReference type="Proteomes" id="UP000246894"/>
    </source>
</evidence>
<dbReference type="SUPFAM" id="SSF51261">
    <property type="entry name" value="Duplicated hybrid motif"/>
    <property type="match status" value="1"/>
</dbReference>
<dbReference type="RefSeq" id="WP_110234615.1">
    <property type="nucleotide sequence ID" value="NZ_CP023994.1"/>
</dbReference>
<keyword evidence="5" id="KW-1185">Reference proteome</keyword>
<name>A0A2Z3RZE9_9MICO</name>
<dbReference type="CDD" id="cd12797">
    <property type="entry name" value="M23_peptidase"/>
    <property type="match status" value="1"/>
</dbReference>
<dbReference type="Pfam" id="PF01551">
    <property type="entry name" value="Peptidase_M23"/>
    <property type="match status" value="1"/>
</dbReference>
<keyword evidence="2" id="KW-0472">Membrane</keyword>
<feature type="domain" description="M23ase beta-sheet core" evidence="3">
    <location>
        <begin position="316"/>
        <end position="416"/>
    </location>
</feature>
<dbReference type="PANTHER" id="PTHR21666">
    <property type="entry name" value="PEPTIDASE-RELATED"/>
    <property type="match status" value="1"/>
</dbReference>
<dbReference type="EC" id="3.4.24.-" evidence="4"/>
<dbReference type="InterPro" id="IPR011055">
    <property type="entry name" value="Dup_hybrid_motif"/>
</dbReference>
<feature type="compositionally biased region" description="Polar residues" evidence="1">
    <location>
        <begin position="7"/>
        <end position="17"/>
    </location>
</feature>
<feature type="region of interest" description="Disordered" evidence="1">
    <location>
        <begin position="70"/>
        <end position="111"/>
    </location>
</feature>
<dbReference type="AlphaFoldDB" id="A0A2Z3RZE9"/>
<evidence type="ECO:0000313" key="4">
    <source>
        <dbReference type="EMBL" id="AWR22155.1"/>
    </source>
</evidence>
<feature type="compositionally biased region" description="Basic and acidic residues" evidence="1">
    <location>
        <begin position="85"/>
        <end position="101"/>
    </location>
</feature>
<sequence length="433" mass="46147">MVHDSNDFSADNQQSALGNPEQPLTRREMRLREARLAEERLAEELERQMQGMRTPSRELSIPAETQIEEAVASSVAAPPAFAEEAPLRRRDLRNRPPRAEEDATAVLPEPAHDVPVLTDPVQAEMNTPAEGIPVIPAKPVLTEPPVNTAQLPAPISLIAQASTPRTPAPVVKVRLKHKRRSTEPKIVAPKSRKRRGAQIFSMVAMAFVAGLAIATSIPANALLSPEDVALQSEQARLSTMAIGDGQTVEGTGGDVNAGRDGVSVTAAQAAPTAGAYAPKKLNVNVPVSTNGMRWPVDEVKISSPYGPRNLFGSYNFHTGLDIDPAYGTPIYSVADGIVSLVENPGPTCGVAVFIEHNVDGTKFTSVYCHMALGSPTVTAGQTVKKGDFVGNIGQTGLTTGPHLHLEIRVADAPIDPYSFLVQHAGMAPNEVRH</sequence>
<accession>A0A2Z3RZE9</accession>
<reference evidence="4 5" key="1">
    <citation type="submission" date="2017-10" db="EMBL/GenBank/DDBJ databases">
        <title>Genome of an Actinobacterium that displays light-enhanced growth.</title>
        <authorList>
            <person name="Maresca J.A."/>
            <person name="Hempel P."/>
            <person name="Shevchenko O."/>
            <person name="Miller K.J."/>
            <person name="Hahn M.W."/>
        </authorList>
    </citation>
    <scope>NUCLEOTIDE SEQUENCE [LARGE SCALE GENOMIC DNA]</scope>
    <source>
        <strain evidence="4 5">MWH-Mo1</strain>
    </source>
</reference>
<evidence type="ECO:0000256" key="1">
    <source>
        <dbReference type="SAM" id="MobiDB-lite"/>
    </source>
</evidence>
<evidence type="ECO:0000256" key="2">
    <source>
        <dbReference type="SAM" id="Phobius"/>
    </source>
</evidence>
<keyword evidence="4" id="KW-0378">Hydrolase</keyword>
<dbReference type="Gene3D" id="2.70.70.10">
    <property type="entry name" value="Glucose Permease (Domain IIA)"/>
    <property type="match status" value="1"/>
</dbReference>
<dbReference type="OrthoDB" id="1099523at2"/>
<dbReference type="GO" id="GO:0004222">
    <property type="term" value="F:metalloendopeptidase activity"/>
    <property type="evidence" value="ECO:0007669"/>
    <property type="project" value="TreeGrafter"/>
</dbReference>
<keyword evidence="2" id="KW-0812">Transmembrane</keyword>
<keyword evidence="2" id="KW-1133">Transmembrane helix</keyword>
<organism evidence="4 5">
    <name type="scientific">Aurantimicrobium photophilum</name>
    <dbReference type="NCBI Taxonomy" id="1987356"/>
    <lineage>
        <taxon>Bacteria</taxon>
        <taxon>Bacillati</taxon>
        <taxon>Actinomycetota</taxon>
        <taxon>Actinomycetes</taxon>
        <taxon>Micrococcales</taxon>
        <taxon>Microbacteriaceae</taxon>
        <taxon>Aurantimicrobium</taxon>
    </lineage>
</organism>
<feature type="region of interest" description="Disordered" evidence="1">
    <location>
        <begin position="1"/>
        <end position="28"/>
    </location>
</feature>
<dbReference type="PANTHER" id="PTHR21666:SF270">
    <property type="entry name" value="MUREIN HYDROLASE ACTIVATOR ENVC"/>
    <property type="match status" value="1"/>
</dbReference>
<dbReference type="Proteomes" id="UP000246894">
    <property type="component" value="Chromosome"/>
</dbReference>
<dbReference type="InterPro" id="IPR050570">
    <property type="entry name" value="Cell_wall_metabolism_enzyme"/>
</dbReference>
<dbReference type="KEGG" id="aum:AURMO_01571"/>
<proteinExistence type="predicted"/>
<gene>
    <name evidence="4" type="ORF">AURMO_01571</name>
</gene>